<dbReference type="Gene3D" id="3.40.50.300">
    <property type="entry name" value="P-loop containing nucleotide triphosphate hydrolases"/>
    <property type="match status" value="1"/>
</dbReference>
<evidence type="ECO:0000313" key="2">
    <source>
        <dbReference type="EMBL" id="SBT69286.1"/>
    </source>
</evidence>
<keyword evidence="3" id="KW-1185">Reference proteome</keyword>
<evidence type="ECO:0000313" key="3">
    <source>
        <dbReference type="Proteomes" id="UP000199558"/>
    </source>
</evidence>
<proteinExistence type="predicted"/>
<reference evidence="3" key="1">
    <citation type="submission" date="2016-06" db="EMBL/GenBank/DDBJ databases">
        <authorList>
            <person name="Varghese N."/>
            <person name="Submissions Spin"/>
        </authorList>
    </citation>
    <scope>NUCLEOTIDE SEQUENCE [LARGE SCALE GENOMIC DNA]</scope>
    <source>
        <strain evidence="3">DSM 45794</strain>
    </source>
</reference>
<dbReference type="EMBL" id="FLRH01000005">
    <property type="protein sequence ID" value="SBT69286.1"/>
    <property type="molecule type" value="Genomic_DNA"/>
</dbReference>
<dbReference type="Pfam" id="PF13614">
    <property type="entry name" value="AAA_31"/>
    <property type="match status" value="1"/>
</dbReference>
<dbReference type="PANTHER" id="PTHR13696:SF99">
    <property type="entry name" value="COBYRINIC ACID AC-DIAMIDE SYNTHASE"/>
    <property type="match status" value="1"/>
</dbReference>
<dbReference type="InterPro" id="IPR027417">
    <property type="entry name" value="P-loop_NTPase"/>
</dbReference>
<sequence length="297" mass="32046">MDVYELLRGLSENEVELRWKPTRGGPVILAIFSEKGGVGKTGLTNGLAAVAAKHGLRVLVIDLDPRATATSELGVEKPEYSINDLLYIDASDPNPVDPRGLAADAILPAGEGWPDNVHVLAAERALGNREFDNTSGMEQRLRLSLDGVAENYDLVLIDVPPRPGGKLMTAAALTATHALLPATLDEDGYIGVHDGLISLRRARMNHGLPPLIVVGVLRNIVDRRRSGLAETFDEKLAQEYPPHSPDGPRLLDAAVPKYVIRQESRSARVPFTVAGTTEATLLERAYCRTLNCVAEVA</sequence>
<dbReference type="InterPro" id="IPR025669">
    <property type="entry name" value="AAA_dom"/>
</dbReference>
<dbReference type="AlphaFoldDB" id="A0A1A9BJN2"/>
<protein>
    <submittedName>
        <fullName evidence="2">Chromosome partitioning protein</fullName>
    </submittedName>
</protein>
<dbReference type="SUPFAM" id="SSF52540">
    <property type="entry name" value="P-loop containing nucleoside triphosphate hydrolases"/>
    <property type="match status" value="1"/>
</dbReference>
<dbReference type="InterPro" id="IPR050678">
    <property type="entry name" value="DNA_Partitioning_ATPase"/>
</dbReference>
<dbReference type="STRING" id="946078.GA0070622_6410"/>
<feature type="domain" description="AAA" evidence="1">
    <location>
        <begin position="28"/>
        <end position="185"/>
    </location>
</feature>
<organism evidence="2 3">
    <name type="scientific">Micromonospora sediminicola</name>
    <dbReference type="NCBI Taxonomy" id="946078"/>
    <lineage>
        <taxon>Bacteria</taxon>
        <taxon>Bacillati</taxon>
        <taxon>Actinomycetota</taxon>
        <taxon>Actinomycetes</taxon>
        <taxon>Micromonosporales</taxon>
        <taxon>Micromonosporaceae</taxon>
        <taxon>Micromonospora</taxon>
    </lineage>
</organism>
<dbReference type="CDD" id="cd02042">
    <property type="entry name" value="ParAB_family"/>
    <property type="match status" value="1"/>
</dbReference>
<dbReference type="PANTHER" id="PTHR13696">
    <property type="entry name" value="P-LOOP CONTAINING NUCLEOSIDE TRIPHOSPHATE HYDROLASE"/>
    <property type="match status" value="1"/>
</dbReference>
<accession>A0A1A9BJN2</accession>
<dbReference type="RefSeq" id="WP_176710621.1">
    <property type="nucleotide sequence ID" value="NZ_FLRH01000005.1"/>
</dbReference>
<name>A0A1A9BJN2_9ACTN</name>
<gene>
    <name evidence="2" type="ORF">GA0070622_6410</name>
</gene>
<evidence type="ECO:0000259" key="1">
    <source>
        <dbReference type="Pfam" id="PF13614"/>
    </source>
</evidence>
<dbReference type="Proteomes" id="UP000199558">
    <property type="component" value="Unassembled WGS sequence"/>
</dbReference>